<dbReference type="CDD" id="cd19500">
    <property type="entry name" value="RecA-like_Lon"/>
    <property type="match status" value="1"/>
</dbReference>
<dbReference type="HAMAP" id="MF_01973">
    <property type="entry name" value="lon_bact"/>
    <property type="match status" value="1"/>
</dbReference>
<comment type="similarity">
    <text evidence="9 10 11">Belongs to the peptidase S16 family.</text>
</comment>
<dbReference type="Gene3D" id="2.30.130.40">
    <property type="entry name" value="LON domain-like"/>
    <property type="match status" value="1"/>
</dbReference>
<dbReference type="RefSeq" id="WP_192373751.1">
    <property type="nucleotide sequence ID" value="NZ_CAJHIV010000001.1"/>
</dbReference>
<evidence type="ECO:0000256" key="1">
    <source>
        <dbReference type="ARBA" id="ARBA00004496"/>
    </source>
</evidence>
<dbReference type="Pfam" id="PF05362">
    <property type="entry name" value="Lon_C"/>
    <property type="match status" value="1"/>
</dbReference>
<dbReference type="PROSITE" id="PS51786">
    <property type="entry name" value="LON_PROTEOLYTIC"/>
    <property type="match status" value="1"/>
</dbReference>
<gene>
    <name evidence="9 15" type="primary">lon</name>
    <name evidence="15" type="ORF">IE877_05690</name>
</gene>
<dbReference type="SMART" id="SM00382">
    <property type="entry name" value="AAA"/>
    <property type="match status" value="1"/>
</dbReference>
<comment type="caution">
    <text evidence="15">The sequence shown here is derived from an EMBL/GenBank/DDBJ whole genome shotgun (WGS) entry which is preliminary data.</text>
</comment>
<dbReference type="InterPro" id="IPR027417">
    <property type="entry name" value="P-loop_NTPase"/>
</dbReference>
<evidence type="ECO:0000256" key="10">
    <source>
        <dbReference type="PIRNR" id="PIRNR001174"/>
    </source>
</evidence>
<keyword evidence="12" id="KW-0175">Coiled coil</keyword>
<evidence type="ECO:0000256" key="4">
    <source>
        <dbReference type="ARBA" id="ARBA00022741"/>
    </source>
</evidence>
<dbReference type="PIRSF" id="PIRSF001174">
    <property type="entry name" value="Lon_proteas"/>
    <property type="match status" value="1"/>
</dbReference>
<feature type="active site" evidence="9 11">
    <location>
        <position position="723"/>
    </location>
</feature>
<evidence type="ECO:0000256" key="9">
    <source>
        <dbReference type="HAMAP-Rule" id="MF_01973"/>
    </source>
</evidence>
<keyword evidence="3 9" id="KW-0645">Protease</keyword>
<dbReference type="Gene3D" id="3.30.230.10">
    <property type="match status" value="1"/>
</dbReference>
<comment type="function">
    <text evidence="9">ATP-dependent serine protease that mediates the selective degradation of mutant and abnormal proteins as well as certain short-lived regulatory proteins. Required for cellular homeostasis and for survival from DNA damage and developmental changes induced by stress. Degrades polypeptides processively to yield small peptide fragments that are 5 to 10 amino acids long. Binds to DNA in a double-stranded, site-specific manner.</text>
</comment>
<dbReference type="NCBIfam" id="TIGR00763">
    <property type="entry name" value="lon"/>
    <property type="match status" value="1"/>
</dbReference>
<keyword evidence="5 9" id="KW-0378">Hydrolase</keyword>
<dbReference type="InterPro" id="IPR027065">
    <property type="entry name" value="Lon_Prtase"/>
</dbReference>
<dbReference type="InterPro" id="IPR027543">
    <property type="entry name" value="Lon_bac"/>
</dbReference>
<dbReference type="EMBL" id="JACXSS010000001">
    <property type="protein sequence ID" value="MBD9355375.1"/>
    <property type="molecule type" value="Genomic_DNA"/>
</dbReference>
<evidence type="ECO:0000259" key="13">
    <source>
        <dbReference type="PROSITE" id="PS51786"/>
    </source>
</evidence>
<evidence type="ECO:0000313" key="16">
    <source>
        <dbReference type="Proteomes" id="UP000652176"/>
    </source>
</evidence>
<evidence type="ECO:0000313" key="15">
    <source>
        <dbReference type="EMBL" id="MBD9355375.1"/>
    </source>
</evidence>
<feature type="domain" description="Lon N-terminal" evidence="14">
    <location>
        <begin position="11"/>
        <end position="205"/>
    </location>
</feature>
<evidence type="ECO:0000256" key="5">
    <source>
        <dbReference type="ARBA" id="ARBA00022801"/>
    </source>
</evidence>
<comment type="subunit">
    <text evidence="9 10">Homohexamer. Organized in a ring with a central cavity.</text>
</comment>
<comment type="induction">
    <text evidence="9">By heat shock.</text>
</comment>
<dbReference type="PROSITE" id="PS51787">
    <property type="entry name" value="LON_N"/>
    <property type="match status" value="1"/>
</dbReference>
<evidence type="ECO:0000256" key="6">
    <source>
        <dbReference type="ARBA" id="ARBA00022825"/>
    </source>
</evidence>
<keyword evidence="7 9" id="KW-0067">ATP-binding</keyword>
<dbReference type="InterPro" id="IPR004815">
    <property type="entry name" value="Lon_bac/euk-typ"/>
</dbReference>
<dbReference type="GO" id="GO:0004252">
    <property type="term" value="F:serine-type endopeptidase activity"/>
    <property type="evidence" value="ECO:0007669"/>
    <property type="project" value="UniProtKB-EC"/>
</dbReference>
<dbReference type="InterPro" id="IPR015947">
    <property type="entry name" value="PUA-like_sf"/>
</dbReference>
<feature type="domain" description="Lon proteolytic" evidence="13">
    <location>
        <begin position="593"/>
        <end position="774"/>
    </location>
</feature>
<evidence type="ECO:0000256" key="7">
    <source>
        <dbReference type="ARBA" id="ARBA00022840"/>
    </source>
</evidence>
<protein>
    <recommendedName>
        <fullName evidence="9 10">Lon protease</fullName>
        <ecNumber evidence="9 10">3.4.21.53</ecNumber>
    </recommendedName>
    <alternativeName>
        <fullName evidence="9">ATP-dependent protease La</fullName>
    </alternativeName>
</protein>
<dbReference type="InterPro" id="IPR003959">
    <property type="entry name" value="ATPase_AAA_core"/>
</dbReference>
<dbReference type="PRINTS" id="PR00830">
    <property type="entry name" value="ENDOLAPTASE"/>
</dbReference>
<keyword evidence="4 9" id="KW-0547">Nucleotide-binding</keyword>
<comment type="subcellular location">
    <subcellularLocation>
        <location evidence="1 9 10">Cytoplasm</location>
    </subcellularLocation>
</comment>
<sequence>MTESNTKDELIPVLPLRDVVVYPHMVIPLFVGRGMSIDALDAAIKQDKQVLLIAQKQADVDEPGFDDLYKVGTLANILQLLKLPDGTVKVLVEGSQRCSVAKYQEVDNYCAASVVELSDELSISEQEADVLQRTAINSFDQYVKLNNKIPPEVLNSLAGIDDLSRLADTMAAHMALKVEEKQLMLEMVDVAKRLENLMTLMEGEVDILEMEKKIRGRVKKQMEKNQREYYLNEQMKAIQKELGEMDEASNEIEELERKIAAAGMSAEAKTKATAELNKLKMMSPMSAEATVVRNYIDWMVNVPWKKKTKVRHDLKVAEEVLEAEHYGLDKVKERILEYLAVQQRVKALKGPILCLVGPPGVGKTSLGQSIARATNRKYVRMALGGVRDEAEIRGHRRTYIGSMPGKILQNLSKIKTRNPMFLLDEIDKMAADFRGDPASALLEVLDPEQNHTFSDHYLEVDFDLSDVMFVATANTMNIPPALMDRMEIIRLAGYTEDEKVNIAMRFLIPKQIKNNGLAESEIHISESAVKDIVRYYTREAGVRGLEREISKICRKVVKDLLLKSRKGRISVTEKTLDKYLGVRRFSYGMAEDNDQIGQVTGLAWTEVGGELLTIETAVMPGKGKQLATGKLGDVMKESIEAAVTVVRSRANILGIDSDVFQKNDIHVHVPEGATPKDGPSAGIGMCTAIISALTKIPVRADVAMTGEITLRGEVLPIGGLKEKLLAAHRGGITTVVIPAENEKDLAEIPENIKRNLAIKCVRWIDEVLELALQHIPTPIVAIPVAEISETASTKAEVKKPGVVAH</sequence>
<keyword evidence="8 9" id="KW-0346">Stress response</keyword>
<proteinExistence type="evidence at transcript level"/>
<organism evidence="15 16">
    <name type="scientific">Methylomonas albis</name>
    <dbReference type="NCBI Taxonomy" id="1854563"/>
    <lineage>
        <taxon>Bacteria</taxon>
        <taxon>Pseudomonadati</taxon>
        <taxon>Pseudomonadota</taxon>
        <taxon>Gammaproteobacteria</taxon>
        <taxon>Methylococcales</taxon>
        <taxon>Methylococcaceae</taxon>
        <taxon>Methylomonas</taxon>
    </lineage>
</organism>
<evidence type="ECO:0000259" key="14">
    <source>
        <dbReference type="PROSITE" id="PS51787"/>
    </source>
</evidence>
<dbReference type="Gene3D" id="1.10.8.60">
    <property type="match status" value="1"/>
</dbReference>
<dbReference type="SMART" id="SM00464">
    <property type="entry name" value="LON"/>
    <property type="match status" value="1"/>
</dbReference>
<dbReference type="NCBIfam" id="NF008053">
    <property type="entry name" value="PRK10787.1"/>
    <property type="match status" value="1"/>
</dbReference>
<feature type="coiled-coil region" evidence="12">
    <location>
        <begin position="191"/>
        <end position="265"/>
    </location>
</feature>
<comment type="catalytic activity">
    <reaction evidence="9 10 11">
        <text>Hydrolysis of proteins in presence of ATP.</text>
        <dbReference type="EC" id="3.4.21.53"/>
    </reaction>
</comment>
<dbReference type="Proteomes" id="UP000652176">
    <property type="component" value="Unassembled WGS sequence"/>
</dbReference>
<keyword evidence="16" id="KW-1185">Reference proteome</keyword>
<dbReference type="SUPFAM" id="SSF88697">
    <property type="entry name" value="PUA domain-like"/>
    <property type="match status" value="1"/>
</dbReference>
<dbReference type="Gene3D" id="1.20.58.1480">
    <property type="match status" value="1"/>
</dbReference>
<dbReference type="Pfam" id="PF02190">
    <property type="entry name" value="LON_substr_bdg"/>
    <property type="match status" value="1"/>
</dbReference>
<dbReference type="SUPFAM" id="SSF52540">
    <property type="entry name" value="P-loop containing nucleoside triphosphate hydrolases"/>
    <property type="match status" value="1"/>
</dbReference>
<feature type="active site" evidence="9 11">
    <location>
        <position position="680"/>
    </location>
</feature>
<dbReference type="Pfam" id="PF22667">
    <property type="entry name" value="Lon_lid"/>
    <property type="match status" value="1"/>
</dbReference>
<accession>A0ABR9CXC9</accession>
<dbReference type="InterPro" id="IPR008269">
    <property type="entry name" value="Lon_proteolytic"/>
</dbReference>
<name>A0ABR9CXC9_9GAMM</name>
<keyword evidence="6 9" id="KW-0720">Serine protease</keyword>
<dbReference type="PANTHER" id="PTHR10046">
    <property type="entry name" value="ATP DEPENDENT LON PROTEASE FAMILY MEMBER"/>
    <property type="match status" value="1"/>
</dbReference>
<dbReference type="InterPro" id="IPR020568">
    <property type="entry name" value="Ribosomal_Su5_D2-typ_SF"/>
</dbReference>
<dbReference type="EC" id="3.4.21.53" evidence="9 10"/>
<evidence type="ECO:0000256" key="3">
    <source>
        <dbReference type="ARBA" id="ARBA00022670"/>
    </source>
</evidence>
<evidence type="ECO:0000256" key="2">
    <source>
        <dbReference type="ARBA" id="ARBA00022490"/>
    </source>
</evidence>
<evidence type="ECO:0000256" key="11">
    <source>
        <dbReference type="PROSITE-ProRule" id="PRU01122"/>
    </source>
</evidence>
<reference evidence="15 16" key="1">
    <citation type="submission" date="2020-09" db="EMBL/GenBank/DDBJ databases">
        <title>Methylomonas albis sp. nov. and Methylomonas fluvii sp. nov.: Two cold-adapted methanotrophs from the River Elbe and an amended description of Methylovulum psychrotolerans strain Eb1.</title>
        <authorList>
            <person name="Bussmann I.K."/>
            <person name="Klings K.-W."/>
            <person name="Warnstedt J."/>
            <person name="Hoppert M."/>
            <person name="Saborowski A."/>
            <person name="Horn F."/>
            <person name="Liebner S."/>
        </authorList>
    </citation>
    <scope>NUCLEOTIDE SEQUENCE [LARGE SCALE GENOMIC DNA]</scope>
    <source>
        <strain evidence="15 16">EbA</strain>
    </source>
</reference>
<dbReference type="InterPro" id="IPR003593">
    <property type="entry name" value="AAA+_ATPase"/>
</dbReference>
<dbReference type="Gene3D" id="1.20.5.5270">
    <property type="match status" value="1"/>
</dbReference>
<dbReference type="InterPro" id="IPR003111">
    <property type="entry name" value="Lon_prtase_N"/>
</dbReference>
<dbReference type="InterPro" id="IPR054594">
    <property type="entry name" value="Lon_lid"/>
</dbReference>
<feature type="binding site" evidence="9">
    <location>
        <begin position="357"/>
        <end position="364"/>
    </location>
    <ligand>
        <name>ATP</name>
        <dbReference type="ChEBI" id="CHEBI:30616"/>
    </ligand>
</feature>
<dbReference type="Gene3D" id="3.40.50.300">
    <property type="entry name" value="P-loop containing nucleotide triphosphate hydrolases"/>
    <property type="match status" value="1"/>
</dbReference>
<evidence type="ECO:0000256" key="8">
    <source>
        <dbReference type="ARBA" id="ARBA00023016"/>
    </source>
</evidence>
<dbReference type="InterPro" id="IPR046336">
    <property type="entry name" value="Lon_prtase_N_sf"/>
</dbReference>
<evidence type="ECO:0000256" key="12">
    <source>
        <dbReference type="SAM" id="Coils"/>
    </source>
</evidence>
<dbReference type="SUPFAM" id="SSF54211">
    <property type="entry name" value="Ribosomal protein S5 domain 2-like"/>
    <property type="match status" value="1"/>
</dbReference>
<dbReference type="Pfam" id="PF00004">
    <property type="entry name" value="AAA"/>
    <property type="match status" value="1"/>
</dbReference>
<keyword evidence="2 9" id="KW-0963">Cytoplasm</keyword>
<dbReference type="InterPro" id="IPR014721">
    <property type="entry name" value="Ribsml_uS5_D2-typ_fold_subgr"/>
</dbReference>